<accession>A0AAP7FIG7</accession>
<organism evidence="1 2">
    <name type="scientific">Pseudomonas monteilii</name>
    <dbReference type="NCBI Taxonomy" id="76759"/>
    <lineage>
        <taxon>Bacteria</taxon>
        <taxon>Pseudomonadati</taxon>
        <taxon>Pseudomonadota</taxon>
        <taxon>Gammaproteobacteria</taxon>
        <taxon>Pseudomonadales</taxon>
        <taxon>Pseudomonadaceae</taxon>
        <taxon>Pseudomonas</taxon>
    </lineage>
</organism>
<evidence type="ECO:0000313" key="2">
    <source>
        <dbReference type="Proteomes" id="UP000077242"/>
    </source>
</evidence>
<proteinExistence type="predicted"/>
<evidence type="ECO:0000313" key="1">
    <source>
        <dbReference type="EMBL" id="OAH43457.1"/>
    </source>
</evidence>
<dbReference type="Proteomes" id="UP000077242">
    <property type="component" value="Unassembled WGS sequence"/>
</dbReference>
<reference evidence="2" key="1">
    <citation type="submission" date="2016-02" db="EMBL/GenBank/DDBJ databases">
        <title>Dietzia cinnamea strain CD11_5 genome sequencing and assembly.</title>
        <authorList>
            <person name="Kaur G."/>
            <person name="Nair G.R."/>
            <person name="Mayilraj S."/>
        </authorList>
    </citation>
    <scope>NUCLEOTIDE SEQUENCE [LARGE SCALE GENOMIC DNA]</scope>
    <source>
        <strain evidence="2">CD10_2</strain>
    </source>
</reference>
<dbReference type="RefSeq" id="WP_023662158.1">
    <property type="nucleotide sequence ID" value="NZ_JACGCV010000033.1"/>
</dbReference>
<dbReference type="AlphaFoldDB" id="A0AAP7FIG7"/>
<comment type="caution">
    <text evidence="1">The sequence shown here is derived from an EMBL/GenBank/DDBJ whole genome shotgun (WGS) entry which is preliminary data.</text>
</comment>
<protein>
    <submittedName>
        <fullName evidence="1">Uncharacterized protein</fullName>
    </submittedName>
</protein>
<gene>
    <name evidence="1" type="ORF">AYJ70_28040</name>
</gene>
<sequence>MQPGNKENDAQMIDDPNVTKIVNRAILEHMAQVFGPDSTAAAVLAEAAELERDGHEVVFYRRGRELWVDPKTNH</sequence>
<name>A0AAP7FIG7_9PSED</name>
<dbReference type="EMBL" id="LSTU01000069">
    <property type="protein sequence ID" value="OAH43457.1"/>
    <property type="molecule type" value="Genomic_DNA"/>
</dbReference>